<organism evidence="1 2">
    <name type="scientific">Trametes sanguinea</name>
    <dbReference type="NCBI Taxonomy" id="158606"/>
    <lineage>
        <taxon>Eukaryota</taxon>
        <taxon>Fungi</taxon>
        <taxon>Dikarya</taxon>
        <taxon>Basidiomycota</taxon>
        <taxon>Agaricomycotina</taxon>
        <taxon>Agaricomycetes</taxon>
        <taxon>Polyporales</taxon>
        <taxon>Polyporaceae</taxon>
        <taxon>Trametes</taxon>
    </lineage>
</organism>
<protein>
    <submittedName>
        <fullName evidence="1">Uncharacterized protein</fullName>
    </submittedName>
</protein>
<reference evidence="1" key="1">
    <citation type="submission" date="2022-08" db="EMBL/GenBank/DDBJ databases">
        <title>Genome Sequence of Pycnoporus sanguineus.</title>
        <authorList>
            <person name="Buettner E."/>
        </authorList>
    </citation>
    <scope>NUCLEOTIDE SEQUENCE</scope>
    <source>
        <strain evidence="1">CG-C14</strain>
    </source>
</reference>
<accession>A0ACC1P0S6</accession>
<dbReference type="Proteomes" id="UP001144978">
    <property type="component" value="Unassembled WGS sequence"/>
</dbReference>
<evidence type="ECO:0000313" key="1">
    <source>
        <dbReference type="EMBL" id="KAJ2984807.1"/>
    </source>
</evidence>
<keyword evidence="2" id="KW-1185">Reference proteome</keyword>
<name>A0ACC1P0S6_9APHY</name>
<evidence type="ECO:0000313" key="2">
    <source>
        <dbReference type="Proteomes" id="UP001144978"/>
    </source>
</evidence>
<gene>
    <name evidence="1" type="ORF">NUW54_g10371</name>
</gene>
<comment type="caution">
    <text evidence="1">The sequence shown here is derived from an EMBL/GenBank/DDBJ whole genome shotgun (WGS) entry which is preliminary data.</text>
</comment>
<sequence>MARFRAYVSDSEEEEDVSMDAPPPPPAKPAEDDGHADASMDEDEVLLVTRRDGPNSGSELDDEEAEDPERRE</sequence>
<proteinExistence type="predicted"/>
<dbReference type="EMBL" id="JANSHE010003722">
    <property type="protein sequence ID" value="KAJ2984807.1"/>
    <property type="molecule type" value="Genomic_DNA"/>
</dbReference>